<dbReference type="Pfam" id="PF06319">
    <property type="entry name" value="MmcB-like"/>
    <property type="match status" value="1"/>
</dbReference>
<gene>
    <name evidence="1" type="ORF">S12H4_50017</name>
</gene>
<dbReference type="InterPro" id="IPR009394">
    <property type="entry name" value="MmcB-like"/>
</dbReference>
<reference evidence="1" key="1">
    <citation type="journal article" date="2014" name="Front. Microbiol.">
        <title>High frequency of phylogenetically diverse reductive dehalogenase-homologous genes in deep subseafloor sedimentary metagenomes.</title>
        <authorList>
            <person name="Kawai M."/>
            <person name="Futagami T."/>
            <person name="Toyoda A."/>
            <person name="Takaki Y."/>
            <person name="Nishi S."/>
            <person name="Hori S."/>
            <person name="Arai W."/>
            <person name="Tsubouchi T."/>
            <person name="Morono Y."/>
            <person name="Uchiyama I."/>
            <person name="Ito T."/>
            <person name="Fujiyama A."/>
            <person name="Inagaki F."/>
            <person name="Takami H."/>
        </authorList>
    </citation>
    <scope>NUCLEOTIDE SEQUENCE</scope>
    <source>
        <strain evidence="1">Expedition CK06-06</strain>
    </source>
</reference>
<organism evidence="1">
    <name type="scientific">marine sediment metagenome</name>
    <dbReference type="NCBI Taxonomy" id="412755"/>
    <lineage>
        <taxon>unclassified sequences</taxon>
        <taxon>metagenomes</taxon>
        <taxon>ecological metagenomes</taxon>
    </lineage>
</organism>
<name>X1UTX6_9ZZZZ</name>
<sequence>MKNNEVYLAMSNQKTGRELAEDLARHLQQPGGWMVWVNMPLGSIMFGNPGIADVITVAKSYKTTVRIYEVKTTRGDFWGDVNKGKYLRYLENCNQFYFATGAGVVKKEEIPQGCGLITRSDK</sequence>
<feature type="non-terminal residue" evidence="1">
    <location>
        <position position="122"/>
    </location>
</feature>
<evidence type="ECO:0008006" key="2">
    <source>
        <dbReference type="Google" id="ProtNLM"/>
    </source>
</evidence>
<evidence type="ECO:0000313" key="1">
    <source>
        <dbReference type="EMBL" id="GAJ03346.1"/>
    </source>
</evidence>
<proteinExistence type="predicted"/>
<accession>X1UTX6</accession>
<dbReference type="AlphaFoldDB" id="X1UTX6"/>
<comment type="caution">
    <text evidence="1">The sequence shown here is derived from an EMBL/GenBank/DDBJ whole genome shotgun (WGS) entry which is preliminary data.</text>
</comment>
<protein>
    <recommendedName>
        <fullName evidence="2">VRR-NUC domain-containing protein</fullName>
    </recommendedName>
</protein>
<dbReference type="EMBL" id="BARW01031448">
    <property type="protein sequence ID" value="GAJ03346.1"/>
    <property type="molecule type" value="Genomic_DNA"/>
</dbReference>